<evidence type="ECO:0000313" key="1">
    <source>
        <dbReference type="EMBL" id="QIO06311.1"/>
    </source>
</evidence>
<organism evidence="1 2">
    <name type="scientific">Acinetobacter shaoyimingii</name>
    <dbReference type="NCBI Taxonomy" id="2715164"/>
    <lineage>
        <taxon>Bacteria</taxon>
        <taxon>Pseudomonadati</taxon>
        <taxon>Pseudomonadota</taxon>
        <taxon>Gammaproteobacteria</taxon>
        <taxon>Moraxellales</taxon>
        <taxon>Moraxellaceae</taxon>
        <taxon>Acinetobacter</taxon>
    </lineage>
</organism>
<dbReference type="RefSeq" id="WP_166224346.1">
    <property type="nucleotide sequence ID" value="NZ_CP049801.1"/>
</dbReference>
<sequence length="131" mass="15443">MKKIIIMTCLYCLSYTGVWAKIPEHAFWNADRTLAVASEKKGKRTNLMLYIHRLSHLREIDISQVEGMNLGKLGLGRREYYDRIETTPIAWVQRNDGKFQVDIQTQVWKNGKRQTVKEYVVFDANGMVYWR</sequence>
<name>A0A6G8RWS8_9GAMM</name>
<dbReference type="EMBL" id="CP049801">
    <property type="protein sequence ID" value="QIO06311.1"/>
    <property type="molecule type" value="Genomic_DNA"/>
</dbReference>
<accession>A0A6G8RWS8</accession>
<dbReference type="KEGG" id="asha:G8E00_10280"/>
<gene>
    <name evidence="1" type="ORF">G8E00_10280</name>
</gene>
<dbReference type="Proteomes" id="UP000502297">
    <property type="component" value="Chromosome"/>
</dbReference>
<keyword evidence="2" id="KW-1185">Reference proteome</keyword>
<dbReference type="AlphaFoldDB" id="A0A6G8RWS8"/>
<evidence type="ECO:0000313" key="2">
    <source>
        <dbReference type="Proteomes" id="UP000502297"/>
    </source>
</evidence>
<reference evidence="1 2" key="1">
    <citation type="submission" date="2020-03" db="EMBL/GenBank/DDBJ databases">
        <authorList>
            <person name="Zhu W."/>
        </authorList>
    </citation>
    <scope>NUCLEOTIDE SEQUENCE [LARGE SCALE GENOMIC DNA]</scope>
    <source>
        <strain evidence="1 2">323-1</strain>
    </source>
</reference>
<protein>
    <submittedName>
        <fullName evidence="1">Uncharacterized protein</fullName>
    </submittedName>
</protein>
<proteinExistence type="predicted"/>